<organism evidence="7 8">
    <name type="scientific">Aspergillus keveii</name>
    <dbReference type="NCBI Taxonomy" id="714993"/>
    <lineage>
        <taxon>Eukaryota</taxon>
        <taxon>Fungi</taxon>
        <taxon>Dikarya</taxon>
        <taxon>Ascomycota</taxon>
        <taxon>Pezizomycotina</taxon>
        <taxon>Eurotiomycetes</taxon>
        <taxon>Eurotiomycetidae</taxon>
        <taxon>Eurotiales</taxon>
        <taxon>Aspergillaceae</taxon>
        <taxon>Aspergillus</taxon>
        <taxon>Aspergillus subgen. Nidulantes</taxon>
    </lineage>
</organism>
<dbReference type="Pfam" id="PF00172">
    <property type="entry name" value="Zn_clus"/>
    <property type="match status" value="1"/>
</dbReference>
<keyword evidence="2" id="KW-0238">DNA-binding</keyword>
<evidence type="ECO:0000256" key="4">
    <source>
        <dbReference type="ARBA" id="ARBA00023242"/>
    </source>
</evidence>
<evidence type="ECO:0000313" key="8">
    <source>
        <dbReference type="Proteomes" id="UP001610563"/>
    </source>
</evidence>
<dbReference type="SMART" id="SM00066">
    <property type="entry name" value="GAL4"/>
    <property type="match status" value="1"/>
</dbReference>
<sequence>MQPLPSSSCFHRLSLIMNHLREGEFSLDKLPKSVKVRSTCNACQQAKIRCSHDRPSCKRCQKHNMDCVYSISRRLGRPAKKKDCSINNSPTGQTGSGSQPNKKARGSKKKKVKEEPMPDFSPRERSDSRDDKSLFEAIPFDHNQIDDFVVEEMNLQTPTLMDIVTAAPLFSDNIDMASDSWLHEFMSNPFTDPIQDRGFLDTFGENEIKVDDTPAKMSIDLDNLPAQSDSFSDATSEAQDLPSSSYYAGANPCFTNSEPFSTSAQGMFQSATASLGHIKQDSFSWQQPLSGLGSDFAAESPSLFPQVKATKRPHEYSFSDDEFKAGINGMSNARQCQTHEQAVWDLNRVNICASRTGPSVAIDSILTCQRVLQQLTETILQCRNCSRTRVNLLMVVIVSIDSLINTLDTITFAESDVIDRLFPEYFDPLVQDYRSESATRRYKGGSMQLRTQLEACPLIIGGFRVPQEEKFQFVKRVLQSRLSGLLGTVHRIRLCTQESLGPSARGRLDMMRGTDQRLKSVIMKLNMMARP</sequence>
<feature type="domain" description="Zn(2)-C6 fungal-type" evidence="6">
    <location>
        <begin position="39"/>
        <end position="69"/>
    </location>
</feature>
<accession>A0ABR4GLJ4</accession>
<proteinExistence type="predicted"/>
<keyword evidence="3" id="KW-0804">Transcription</keyword>
<evidence type="ECO:0000256" key="3">
    <source>
        <dbReference type="ARBA" id="ARBA00023163"/>
    </source>
</evidence>
<dbReference type="SUPFAM" id="SSF57701">
    <property type="entry name" value="Zn2/Cys6 DNA-binding domain"/>
    <property type="match status" value="1"/>
</dbReference>
<dbReference type="InterPro" id="IPR050675">
    <property type="entry name" value="OAF3"/>
</dbReference>
<dbReference type="InterPro" id="IPR001138">
    <property type="entry name" value="Zn2Cys6_DnaBD"/>
</dbReference>
<dbReference type="Gene3D" id="4.10.240.10">
    <property type="entry name" value="Zn(2)-C6 fungal-type DNA-binding domain"/>
    <property type="match status" value="1"/>
</dbReference>
<dbReference type="PANTHER" id="PTHR31069">
    <property type="entry name" value="OLEATE-ACTIVATED TRANSCRIPTION FACTOR 1-RELATED"/>
    <property type="match status" value="1"/>
</dbReference>
<feature type="compositionally biased region" description="Polar residues" evidence="5">
    <location>
        <begin position="85"/>
        <end position="101"/>
    </location>
</feature>
<keyword evidence="1" id="KW-0805">Transcription regulation</keyword>
<comment type="caution">
    <text evidence="7">The sequence shown here is derived from an EMBL/GenBank/DDBJ whole genome shotgun (WGS) entry which is preliminary data.</text>
</comment>
<dbReference type="PANTHER" id="PTHR31069:SF26">
    <property type="entry name" value="ZN(2)-C6 FUNGAL-TYPE DOMAIN-CONTAINING PROTEIN"/>
    <property type="match status" value="1"/>
</dbReference>
<dbReference type="EMBL" id="JBFTWV010000005">
    <property type="protein sequence ID" value="KAL2799928.1"/>
    <property type="molecule type" value="Genomic_DNA"/>
</dbReference>
<evidence type="ECO:0000313" key="7">
    <source>
        <dbReference type="EMBL" id="KAL2799928.1"/>
    </source>
</evidence>
<dbReference type="PROSITE" id="PS50048">
    <property type="entry name" value="ZN2_CY6_FUNGAL_2"/>
    <property type="match status" value="1"/>
</dbReference>
<protein>
    <recommendedName>
        <fullName evidence="6">Zn(2)-C6 fungal-type domain-containing protein</fullName>
    </recommendedName>
</protein>
<evidence type="ECO:0000256" key="1">
    <source>
        <dbReference type="ARBA" id="ARBA00023015"/>
    </source>
</evidence>
<evidence type="ECO:0000256" key="2">
    <source>
        <dbReference type="ARBA" id="ARBA00023125"/>
    </source>
</evidence>
<keyword evidence="8" id="KW-1185">Reference proteome</keyword>
<dbReference type="CDD" id="cd00067">
    <property type="entry name" value="GAL4"/>
    <property type="match status" value="1"/>
</dbReference>
<gene>
    <name evidence="7" type="ORF">BJX66DRAFT_209874</name>
</gene>
<evidence type="ECO:0000256" key="5">
    <source>
        <dbReference type="SAM" id="MobiDB-lite"/>
    </source>
</evidence>
<name>A0ABR4GLJ4_9EURO</name>
<keyword evidence="4" id="KW-0539">Nucleus</keyword>
<dbReference type="Proteomes" id="UP001610563">
    <property type="component" value="Unassembled WGS sequence"/>
</dbReference>
<evidence type="ECO:0000259" key="6">
    <source>
        <dbReference type="PROSITE" id="PS50048"/>
    </source>
</evidence>
<feature type="compositionally biased region" description="Basic and acidic residues" evidence="5">
    <location>
        <begin position="112"/>
        <end position="131"/>
    </location>
</feature>
<feature type="compositionally biased region" description="Basic residues" evidence="5">
    <location>
        <begin position="102"/>
        <end position="111"/>
    </location>
</feature>
<feature type="region of interest" description="Disordered" evidence="5">
    <location>
        <begin position="79"/>
        <end position="131"/>
    </location>
</feature>
<reference evidence="7 8" key="1">
    <citation type="submission" date="2024-07" db="EMBL/GenBank/DDBJ databases">
        <title>Section-level genome sequencing and comparative genomics of Aspergillus sections Usti and Cavernicolus.</title>
        <authorList>
            <consortium name="Lawrence Berkeley National Laboratory"/>
            <person name="Nybo J.L."/>
            <person name="Vesth T.C."/>
            <person name="Theobald S."/>
            <person name="Frisvad J.C."/>
            <person name="Larsen T.O."/>
            <person name="Kjaerboelling I."/>
            <person name="Rothschild-Mancinelli K."/>
            <person name="Lyhne E.K."/>
            <person name="Kogle M.E."/>
            <person name="Barry K."/>
            <person name="Clum A."/>
            <person name="Na H."/>
            <person name="Ledsgaard L."/>
            <person name="Lin J."/>
            <person name="Lipzen A."/>
            <person name="Kuo A."/>
            <person name="Riley R."/>
            <person name="Mondo S."/>
            <person name="Labutti K."/>
            <person name="Haridas S."/>
            <person name="Pangalinan J."/>
            <person name="Salamov A.A."/>
            <person name="Simmons B.A."/>
            <person name="Magnuson J.K."/>
            <person name="Chen J."/>
            <person name="Drula E."/>
            <person name="Henrissat B."/>
            <person name="Wiebenga A."/>
            <person name="Lubbers R.J."/>
            <person name="Gomes A.C."/>
            <person name="Makela M.R."/>
            <person name="Stajich J."/>
            <person name="Grigoriev I.V."/>
            <person name="Mortensen U.H."/>
            <person name="De Vries R.P."/>
            <person name="Baker S.E."/>
            <person name="Andersen M.R."/>
        </authorList>
    </citation>
    <scope>NUCLEOTIDE SEQUENCE [LARGE SCALE GENOMIC DNA]</scope>
    <source>
        <strain evidence="7 8">CBS 209.92</strain>
    </source>
</reference>
<dbReference type="PRINTS" id="PR00755">
    <property type="entry name" value="AFLATOXINBRP"/>
</dbReference>
<dbReference type="InterPro" id="IPR036864">
    <property type="entry name" value="Zn2-C6_fun-type_DNA-bd_sf"/>
</dbReference>